<dbReference type="PANTHER" id="PTHR11135">
    <property type="entry name" value="HISTONE ACETYLTRANSFERASE-RELATED"/>
    <property type="match status" value="1"/>
</dbReference>
<evidence type="ECO:0000256" key="2">
    <source>
        <dbReference type="ARBA" id="ARBA00022485"/>
    </source>
</evidence>
<dbReference type="SFLD" id="SFLDS00029">
    <property type="entry name" value="Radical_SAM"/>
    <property type="match status" value="1"/>
</dbReference>
<name>A0AB35U459_9FIRM</name>
<dbReference type="SFLD" id="SFLDG01086">
    <property type="entry name" value="elongater_protein-like"/>
    <property type="match status" value="1"/>
</dbReference>
<dbReference type="Gene3D" id="3.80.30.20">
    <property type="entry name" value="tm_1862 like domain"/>
    <property type="match status" value="1"/>
</dbReference>
<dbReference type="Pfam" id="PF04055">
    <property type="entry name" value="Radical_SAM"/>
    <property type="match status" value="1"/>
</dbReference>
<dbReference type="InterPro" id="IPR023404">
    <property type="entry name" value="rSAM_horseshoe"/>
</dbReference>
<keyword evidence="2" id="KW-0004">4Fe-4S</keyword>
<dbReference type="GO" id="GO:0046872">
    <property type="term" value="F:metal ion binding"/>
    <property type="evidence" value="ECO:0007669"/>
    <property type="project" value="UniProtKB-KW"/>
</dbReference>
<keyword evidence="5" id="KW-0408">Iron</keyword>
<keyword evidence="6" id="KW-0411">Iron-sulfur</keyword>
<dbReference type="Proteomes" id="UP001286174">
    <property type="component" value="Unassembled WGS sequence"/>
</dbReference>
<dbReference type="InterPro" id="IPR058240">
    <property type="entry name" value="rSAM_sf"/>
</dbReference>
<dbReference type="GO" id="GO:0051539">
    <property type="term" value="F:4 iron, 4 sulfur cluster binding"/>
    <property type="evidence" value="ECO:0007669"/>
    <property type="project" value="UniProtKB-KW"/>
</dbReference>
<evidence type="ECO:0000256" key="3">
    <source>
        <dbReference type="ARBA" id="ARBA00022691"/>
    </source>
</evidence>
<dbReference type="InterPro" id="IPR007197">
    <property type="entry name" value="rSAM"/>
</dbReference>
<evidence type="ECO:0000313" key="9">
    <source>
        <dbReference type="Proteomes" id="UP001286174"/>
    </source>
</evidence>
<feature type="domain" description="Elp3/MiaA/NifB-like radical SAM core" evidence="7">
    <location>
        <begin position="20"/>
        <end position="247"/>
    </location>
</feature>
<evidence type="ECO:0000313" key="8">
    <source>
        <dbReference type="EMBL" id="MDX8420313.1"/>
    </source>
</evidence>
<keyword evidence="4" id="KW-0479">Metal-binding</keyword>
<reference evidence="8 9" key="1">
    <citation type="submission" date="2022-03" db="EMBL/GenBank/DDBJ databases">
        <title>Novel taxa within the pig intestine.</title>
        <authorList>
            <person name="Wylensek D."/>
            <person name="Bishof K."/>
            <person name="Afrizal A."/>
            <person name="Clavel T."/>
        </authorList>
    </citation>
    <scope>NUCLEOTIDE SEQUENCE [LARGE SCALE GENOMIC DNA]</scope>
    <source>
        <strain evidence="8 9">CLA-KB-P133</strain>
    </source>
</reference>
<dbReference type="NCBIfam" id="TIGR01212">
    <property type="entry name" value="TIGR01212 family radical SAM protein"/>
    <property type="match status" value="1"/>
</dbReference>
<evidence type="ECO:0000256" key="4">
    <source>
        <dbReference type="ARBA" id="ARBA00022723"/>
    </source>
</evidence>
<dbReference type="SFLD" id="SFLDG01091">
    <property type="entry name" value="uncharacterized_CHP01210-like"/>
    <property type="match status" value="1"/>
</dbReference>
<dbReference type="InterPro" id="IPR006638">
    <property type="entry name" value="Elp3/MiaA/NifB-like_rSAM"/>
</dbReference>
<protein>
    <submittedName>
        <fullName evidence="8">TIGR01212 family radical SAM protein</fullName>
    </submittedName>
</protein>
<evidence type="ECO:0000256" key="1">
    <source>
        <dbReference type="ARBA" id="ARBA00001966"/>
    </source>
</evidence>
<keyword evidence="9" id="KW-1185">Reference proteome</keyword>
<dbReference type="InterPro" id="IPR005911">
    <property type="entry name" value="YhcC-like"/>
</dbReference>
<gene>
    <name evidence="8" type="ORF">MOZ60_09465</name>
</gene>
<dbReference type="GO" id="GO:0003824">
    <property type="term" value="F:catalytic activity"/>
    <property type="evidence" value="ECO:0007669"/>
    <property type="project" value="InterPro"/>
</dbReference>
<accession>A0AB35U459</accession>
<sequence>MERWHDLGTYCQETFGHKLFRVPLDGGFSCPNRDGTLNTGGCIFCDEGGSGDFAIHYDGSLLKEDDLSYNHQNAGAGNYIGYFQAYTSTYGPVDKLQKLFEGALSDPLFAGISIGTRPDCLGDDVCALLGHLKHKYPDKFIWIELGLQTMHDDTAAFIHRGYSLPVFDEAVKNMHALHIPVIVHLILGLLHENEDMVLQTIAHMNEMHVDGVKLQLLQYLRNTALGMMYEDDVPGLWHLGEADYVHLVCQCLGHLDPSIVIHRLTGDPVHEMLIGPVWALDKRHVLNAIRHEMKQEQLVQGCLISKGGNDDE</sequence>
<dbReference type="SUPFAM" id="SSF102114">
    <property type="entry name" value="Radical SAM enzymes"/>
    <property type="match status" value="1"/>
</dbReference>
<keyword evidence="3" id="KW-0949">S-adenosyl-L-methionine</keyword>
<dbReference type="SMART" id="SM00729">
    <property type="entry name" value="Elp3"/>
    <property type="match status" value="1"/>
</dbReference>
<dbReference type="InterPro" id="IPR032432">
    <property type="entry name" value="Radical_SAM_C"/>
</dbReference>
<proteinExistence type="predicted"/>
<dbReference type="InterPro" id="IPR039661">
    <property type="entry name" value="ELP3"/>
</dbReference>
<dbReference type="PANTHER" id="PTHR11135:SF1">
    <property type="entry name" value="PROTEIN YHCC"/>
    <property type="match status" value="1"/>
</dbReference>
<organism evidence="8 9">
    <name type="scientific">Grylomicrobium aquisgranensis</name>
    <dbReference type="NCBI Taxonomy" id="2926318"/>
    <lineage>
        <taxon>Bacteria</taxon>
        <taxon>Bacillati</taxon>
        <taxon>Bacillota</taxon>
        <taxon>Erysipelotrichia</taxon>
        <taxon>Erysipelotrichales</taxon>
        <taxon>Erysipelotrichaceae</taxon>
        <taxon>Grylomicrobium</taxon>
    </lineage>
</organism>
<dbReference type="AlphaFoldDB" id="A0AB35U459"/>
<evidence type="ECO:0000256" key="5">
    <source>
        <dbReference type="ARBA" id="ARBA00023004"/>
    </source>
</evidence>
<dbReference type="EMBL" id="JALBUR010000031">
    <property type="protein sequence ID" value="MDX8420313.1"/>
    <property type="molecule type" value="Genomic_DNA"/>
</dbReference>
<evidence type="ECO:0000259" key="7">
    <source>
        <dbReference type="SMART" id="SM00729"/>
    </source>
</evidence>
<comment type="caution">
    <text evidence="8">The sequence shown here is derived from an EMBL/GenBank/DDBJ whole genome shotgun (WGS) entry which is preliminary data.</text>
</comment>
<evidence type="ECO:0000256" key="6">
    <source>
        <dbReference type="ARBA" id="ARBA00023014"/>
    </source>
</evidence>
<comment type="cofactor">
    <cofactor evidence="1">
        <name>[4Fe-4S] cluster</name>
        <dbReference type="ChEBI" id="CHEBI:49883"/>
    </cofactor>
</comment>
<dbReference type="RefSeq" id="WP_370596480.1">
    <property type="nucleotide sequence ID" value="NZ_JALBUR010000031.1"/>
</dbReference>
<dbReference type="Pfam" id="PF16199">
    <property type="entry name" value="Radical_SAM_C"/>
    <property type="match status" value="1"/>
</dbReference>